<dbReference type="InterPro" id="IPR043502">
    <property type="entry name" value="DNA/RNA_pol_sf"/>
</dbReference>
<evidence type="ECO:0000313" key="2">
    <source>
        <dbReference type="EMBL" id="SAM78601.1"/>
    </source>
</evidence>
<dbReference type="SUPFAM" id="SSF56672">
    <property type="entry name" value="DNA/RNA polymerases"/>
    <property type="match status" value="1"/>
</dbReference>
<proteinExistence type="predicted"/>
<dbReference type="Proteomes" id="UP000179920">
    <property type="component" value="Chromosome III"/>
</dbReference>
<feature type="domain" description="Reverse transcriptase Ty1/copia-type" evidence="1">
    <location>
        <begin position="42"/>
        <end position="222"/>
    </location>
</feature>
<accession>A0A1K0G0B9</accession>
<dbReference type="AlphaFoldDB" id="A0A1K0G0B9"/>
<dbReference type="PANTHER" id="PTHR11439">
    <property type="entry name" value="GAG-POL-RELATED RETROTRANSPOSON"/>
    <property type="match status" value="1"/>
</dbReference>
<dbReference type="Pfam" id="PF07727">
    <property type="entry name" value="RVT_2"/>
    <property type="match status" value="1"/>
</dbReference>
<organism evidence="2 3">
    <name type="scientific">Ustilago bromivora</name>
    <dbReference type="NCBI Taxonomy" id="307758"/>
    <lineage>
        <taxon>Eukaryota</taxon>
        <taxon>Fungi</taxon>
        <taxon>Dikarya</taxon>
        <taxon>Basidiomycota</taxon>
        <taxon>Ustilaginomycotina</taxon>
        <taxon>Ustilaginomycetes</taxon>
        <taxon>Ustilaginales</taxon>
        <taxon>Ustilaginaceae</taxon>
        <taxon>Ustilago</taxon>
    </lineage>
</organism>
<evidence type="ECO:0000259" key="1">
    <source>
        <dbReference type="Pfam" id="PF07727"/>
    </source>
</evidence>
<gene>
    <name evidence="2" type="ORF">UBRO_20273</name>
</gene>
<reference evidence="3" key="1">
    <citation type="submission" date="2016-04" db="EMBL/GenBank/DDBJ databases">
        <authorList>
            <person name="Guldener U."/>
            <person name="Guldener U."/>
        </authorList>
    </citation>
    <scope>NUCLEOTIDE SEQUENCE [LARGE SCALE GENOMIC DNA]</scope>
    <source>
        <strain evidence="3">UB2112</strain>
    </source>
</reference>
<protein>
    <recommendedName>
        <fullName evidence="1">Reverse transcriptase Ty1/copia-type domain-containing protein</fullName>
    </recommendedName>
</protein>
<dbReference type="InterPro" id="IPR013103">
    <property type="entry name" value="RVT_2"/>
</dbReference>
<evidence type="ECO:0000313" key="3">
    <source>
        <dbReference type="Proteomes" id="UP000179920"/>
    </source>
</evidence>
<name>A0A1K0G0B9_9BASI</name>
<dbReference type="PANTHER" id="PTHR11439:SF483">
    <property type="entry name" value="PEPTIDE SYNTHASE GLIP-LIKE, PUTATIVE (AFU_ORTHOLOGUE AFUA_3G12920)-RELATED"/>
    <property type="match status" value="1"/>
</dbReference>
<dbReference type="EMBL" id="LT558119">
    <property type="protein sequence ID" value="SAM78601.1"/>
    <property type="molecule type" value="Genomic_DNA"/>
</dbReference>
<sequence length="421" mass="46882">MANSLVFAGSTNLNSTQNDKPHSKMHALSHKGMLNVRAWTMIRLLAWSFTYRPSGYYLSSHTTFLNGKIDKDAHVWIPPTFETEETKGKCYRLMKALYGLKQAGCLWHAALDKQLQAFGFRQCRAEPFVYKRGSKDTMVLLTVYVDDLPVIGATTPRVQLVQQQLSSMFSITDQGNISHNIGLNVHYDHEAHTLSINQSRYIEGVIAKFGMDEAWTALTPATKSINTLKPQEGDMASTKEVQHYTSLMGSLLWIAQGSRPDITFAVDRCALFVVNPSGEHLVAAKCILRYLKRTVGVANSSVEAEYIALAAAARELLWASIFLRELEQSVPRTTGICVSGGTSILYSHDGKLAFNRNVPVLHSNSSGACAIASDPQHFKRMKHMSAVTHLKPEIYVKSQLQSISVRSIVEAFYSYSCWNLP</sequence>